<reference evidence="2 3" key="1">
    <citation type="journal article" date="2019" name="Sci. Rep.">
        <title>Orb-weaving spider Araneus ventricosus genome elucidates the spidroin gene catalogue.</title>
        <authorList>
            <person name="Kono N."/>
            <person name="Nakamura H."/>
            <person name="Ohtoshi R."/>
            <person name="Moran D.A.P."/>
            <person name="Shinohara A."/>
            <person name="Yoshida Y."/>
            <person name="Fujiwara M."/>
            <person name="Mori M."/>
            <person name="Tomita M."/>
            <person name="Arakawa K."/>
        </authorList>
    </citation>
    <scope>NUCLEOTIDE SEQUENCE [LARGE SCALE GENOMIC DNA]</scope>
</reference>
<proteinExistence type="predicted"/>
<keyword evidence="1" id="KW-0175">Coiled coil</keyword>
<evidence type="ECO:0000313" key="2">
    <source>
        <dbReference type="EMBL" id="GBO03792.1"/>
    </source>
</evidence>
<dbReference type="OrthoDB" id="6471751at2759"/>
<organism evidence="2 3">
    <name type="scientific">Araneus ventricosus</name>
    <name type="common">Orbweaver spider</name>
    <name type="synonym">Epeira ventricosa</name>
    <dbReference type="NCBI Taxonomy" id="182803"/>
    <lineage>
        <taxon>Eukaryota</taxon>
        <taxon>Metazoa</taxon>
        <taxon>Ecdysozoa</taxon>
        <taxon>Arthropoda</taxon>
        <taxon>Chelicerata</taxon>
        <taxon>Arachnida</taxon>
        <taxon>Araneae</taxon>
        <taxon>Araneomorphae</taxon>
        <taxon>Entelegynae</taxon>
        <taxon>Araneoidea</taxon>
        <taxon>Araneidae</taxon>
        <taxon>Araneus</taxon>
    </lineage>
</organism>
<feature type="coiled-coil region" evidence="1">
    <location>
        <begin position="51"/>
        <end position="80"/>
    </location>
</feature>
<evidence type="ECO:0000313" key="3">
    <source>
        <dbReference type="Proteomes" id="UP000499080"/>
    </source>
</evidence>
<dbReference type="Proteomes" id="UP000499080">
    <property type="component" value="Unassembled WGS sequence"/>
</dbReference>
<keyword evidence="3" id="KW-1185">Reference proteome</keyword>
<comment type="caution">
    <text evidence="2">The sequence shown here is derived from an EMBL/GenBank/DDBJ whole genome shotgun (WGS) entry which is preliminary data.</text>
</comment>
<name>A0A4Y2TU56_ARAVE</name>
<dbReference type="AlphaFoldDB" id="A0A4Y2TU56"/>
<evidence type="ECO:0000256" key="1">
    <source>
        <dbReference type="SAM" id="Coils"/>
    </source>
</evidence>
<gene>
    <name evidence="2" type="ORF">AVEN_37353_1</name>
</gene>
<dbReference type="EMBL" id="BGPR01030982">
    <property type="protein sequence ID" value="GBO03792.1"/>
    <property type="molecule type" value="Genomic_DNA"/>
</dbReference>
<accession>A0A4Y2TU56</accession>
<sequence>MAYLGKGRREYMFILAKELDLEPDSSMAIKKLRDLITNDTNYDEEFAKNLYTSILEERKAKQEEIEENRRQESLAELKRKDELERLCIESRTQLGATATKTHHTR</sequence>
<protein>
    <submittedName>
        <fullName evidence="2">Uncharacterized protein</fullName>
    </submittedName>
</protein>